<dbReference type="Gene3D" id="1.20.1280.50">
    <property type="match status" value="1"/>
</dbReference>
<dbReference type="Pfam" id="PF00646">
    <property type="entry name" value="F-box"/>
    <property type="match status" value="1"/>
</dbReference>
<reference evidence="2" key="1">
    <citation type="submission" date="2018-11" db="EMBL/GenBank/DDBJ databases">
        <authorList>
            <consortium name="Genoscope - CEA"/>
            <person name="William W."/>
        </authorList>
    </citation>
    <scope>NUCLEOTIDE SEQUENCE</scope>
</reference>
<dbReference type="CDD" id="cd22160">
    <property type="entry name" value="F-box_AtFBL13-like"/>
    <property type="match status" value="1"/>
</dbReference>
<protein>
    <recommendedName>
        <fullName evidence="1">F-box domain-containing protein</fullName>
    </recommendedName>
</protein>
<dbReference type="InterPro" id="IPR053781">
    <property type="entry name" value="F-box_AtFBL13-like"/>
</dbReference>
<dbReference type="SUPFAM" id="SSF81383">
    <property type="entry name" value="F-box domain"/>
    <property type="match status" value="1"/>
</dbReference>
<dbReference type="InterPro" id="IPR055294">
    <property type="entry name" value="FBL60-like"/>
</dbReference>
<organism evidence="2">
    <name type="scientific">Brassica oleracea</name>
    <name type="common">Wild cabbage</name>
    <dbReference type="NCBI Taxonomy" id="3712"/>
    <lineage>
        <taxon>Eukaryota</taxon>
        <taxon>Viridiplantae</taxon>
        <taxon>Streptophyta</taxon>
        <taxon>Embryophyta</taxon>
        <taxon>Tracheophyta</taxon>
        <taxon>Spermatophyta</taxon>
        <taxon>Magnoliopsida</taxon>
        <taxon>eudicotyledons</taxon>
        <taxon>Gunneridae</taxon>
        <taxon>Pentapetalae</taxon>
        <taxon>rosids</taxon>
        <taxon>malvids</taxon>
        <taxon>Brassicales</taxon>
        <taxon>Brassicaceae</taxon>
        <taxon>Brassiceae</taxon>
        <taxon>Brassica</taxon>
    </lineage>
</organism>
<dbReference type="PANTHER" id="PTHR31293:SF16">
    <property type="entry name" value="RNI-LIKE SUPERFAMILY PROTEIN"/>
    <property type="match status" value="1"/>
</dbReference>
<dbReference type="Gene3D" id="3.80.10.10">
    <property type="entry name" value="Ribonuclease Inhibitor"/>
    <property type="match status" value="1"/>
</dbReference>
<dbReference type="PANTHER" id="PTHR31293">
    <property type="entry name" value="RNI-LIKE SUPERFAMILY PROTEIN"/>
    <property type="match status" value="1"/>
</dbReference>
<dbReference type="SUPFAM" id="SSF52047">
    <property type="entry name" value="RNI-like"/>
    <property type="match status" value="1"/>
</dbReference>
<dbReference type="InterPro" id="IPR036047">
    <property type="entry name" value="F-box-like_dom_sf"/>
</dbReference>
<dbReference type="AlphaFoldDB" id="A0A3P6CIA6"/>
<dbReference type="InterPro" id="IPR006566">
    <property type="entry name" value="FBD"/>
</dbReference>
<dbReference type="InterPro" id="IPR032675">
    <property type="entry name" value="LRR_dom_sf"/>
</dbReference>
<evidence type="ECO:0000313" key="2">
    <source>
        <dbReference type="EMBL" id="VDD12644.1"/>
    </source>
</evidence>
<sequence length="491" mass="56594">MDRVSNLPDELLCYVLSFLPTKNAALTSVLSKRWFNLWKLVPNLDINDSLFLHPQDGKGERQEIQRSFVDFVDRVLAMQGDSPINNFSLKCITGRVHPDIVNRWICNVLKRGVSDLSLYTHFAKDLDDYLYRLPKEMFVKLSLRNERCVDWYFRDMGSSLPMLKSLDINSDTIVCGEFEKFITSFPMLEELEMGTMKWEDFNVTVSSANLRSLSLHGSGIEGWDDFENPKSFSFDAPNLLFLNYSELVPEDYPVVNMGKLLEAHINLMVTDEQMKRVREPNHDLLEGDDEGDVVLHFGNVVKLINGIENVQTLSLTSDTLEVSFCILLSRLCCDSMPVFNNLKFLSVTSEEGRGWQAMPALLRNYPHLETIIIQGLLHYVTDECGDACPCISREDRGRSLRSCPVKRLEIQGFRGTMKEMNMIKHFLDYFPCLKRLDVFVEDNDPTQLRNDQVSELVIEMFELYSKLWPSFNVKLLVSDFLDEKWTAQGHI</sequence>
<name>A0A3P6CIA6_BRAOL</name>
<evidence type="ECO:0000259" key="1">
    <source>
        <dbReference type="PROSITE" id="PS50181"/>
    </source>
</evidence>
<dbReference type="EMBL" id="LR031873">
    <property type="protein sequence ID" value="VDD12644.1"/>
    <property type="molecule type" value="Genomic_DNA"/>
</dbReference>
<proteinExistence type="predicted"/>
<gene>
    <name evidence="2" type="ORF">BOLC4T26753H</name>
</gene>
<dbReference type="SMART" id="SM00579">
    <property type="entry name" value="FBD"/>
    <property type="match status" value="1"/>
</dbReference>
<dbReference type="PROSITE" id="PS50181">
    <property type="entry name" value="FBOX"/>
    <property type="match status" value="1"/>
</dbReference>
<feature type="domain" description="F-box" evidence="1">
    <location>
        <begin position="1"/>
        <end position="54"/>
    </location>
</feature>
<accession>A0A3P6CIA6</accession>
<dbReference type="InterPro" id="IPR001810">
    <property type="entry name" value="F-box_dom"/>
</dbReference>